<protein>
    <submittedName>
        <fullName evidence="2">Uncharacterized protein</fullName>
    </submittedName>
</protein>
<feature type="compositionally biased region" description="Polar residues" evidence="1">
    <location>
        <begin position="1"/>
        <end position="12"/>
    </location>
</feature>
<comment type="caution">
    <text evidence="2">The sequence shown here is derived from an EMBL/GenBank/DDBJ whole genome shotgun (WGS) entry which is preliminary data.</text>
</comment>
<name>A0A6L2M7N5_TANCI</name>
<organism evidence="2">
    <name type="scientific">Tanacetum cinerariifolium</name>
    <name type="common">Dalmatian daisy</name>
    <name type="synonym">Chrysanthemum cinerariifolium</name>
    <dbReference type="NCBI Taxonomy" id="118510"/>
    <lineage>
        <taxon>Eukaryota</taxon>
        <taxon>Viridiplantae</taxon>
        <taxon>Streptophyta</taxon>
        <taxon>Embryophyta</taxon>
        <taxon>Tracheophyta</taxon>
        <taxon>Spermatophyta</taxon>
        <taxon>Magnoliopsida</taxon>
        <taxon>eudicotyledons</taxon>
        <taxon>Gunneridae</taxon>
        <taxon>Pentapetalae</taxon>
        <taxon>asterids</taxon>
        <taxon>campanulids</taxon>
        <taxon>Asterales</taxon>
        <taxon>Asteraceae</taxon>
        <taxon>Asteroideae</taxon>
        <taxon>Anthemideae</taxon>
        <taxon>Anthemidinae</taxon>
        <taxon>Tanacetum</taxon>
    </lineage>
</organism>
<feature type="region of interest" description="Disordered" evidence="1">
    <location>
        <begin position="1"/>
        <end position="146"/>
    </location>
</feature>
<feature type="compositionally biased region" description="Polar residues" evidence="1">
    <location>
        <begin position="406"/>
        <end position="419"/>
    </location>
</feature>
<accession>A0A6L2M7N5</accession>
<feature type="compositionally biased region" description="Basic and acidic residues" evidence="1">
    <location>
        <begin position="390"/>
        <end position="405"/>
    </location>
</feature>
<reference evidence="2" key="1">
    <citation type="journal article" date="2019" name="Sci. Rep.">
        <title>Draft genome of Tanacetum cinerariifolium, the natural source of mosquito coil.</title>
        <authorList>
            <person name="Yamashiro T."/>
            <person name="Shiraishi A."/>
            <person name="Satake H."/>
            <person name="Nakayama K."/>
        </authorList>
    </citation>
    <scope>NUCLEOTIDE SEQUENCE</scope>
</reference>
<evidence type="ECO:0000313" key="2">
    <source>
        <dbReference type="EMBL" id="GEU69968.1"/>
    </source>
</evidence>
<feature type="compositionally biased region" description="Low complexity" evidence="1">
    <location>
        <begin position="54"/>
        <end position="73"/>
    </location>
</feature>
<feature type="region of interest" description="Disordered" evidence="1">
    <location>
        <begin position="366"/>
        <end position="429"/>
    </location>
</feature>
<proteinExistence type="predicted"/>
<dbReference type="AlphaFoldDB" id="A0A6L2M7N5"/>
<feature type="compositionally biased region" description="Low complexity" evidence="1">
    <location>
        <begin position="36"/>
        <end position="47"/>
    </location>
</feature>
<dbReference type="EMBL" id="BKCJ010006031">
    <property type="protein sequence ID" value="GEU69968.1"/>
    <property type="molecule type" value="Genomic_DNA"/>
</dbReference>
<sequence length="683" mass="76806">MNSTNASSSNPSKKIKLTIIPPRQLFVNISSDEDISTTPSPTTTSLSPTPPNTPSKTTSTNQTSSSQENTSSSFHSKLQISPPSSHELTSPHHLNPLLDNISNVPPRPLNTQPLQNHELTEEEEENKEGDEDMEGEQEQDEEDDMYRDVNINRERSDAEMTNAQANQDTKDTHVTLTTVLPVLQQQSSSVSSDLVLKFINPSSDTRIDSILNPNIQTHTFINVPVSIAAETPHSAISSIPSIVNNYLASKIKEAVDVAVQLQTNKLREEAQAKNQEFLNQIEKYVTESLGAKVLVRSINQPQTSYAVAASFSKFKLKKILIDKIEENQSVNRLDIQSNLYNALVESYNSNKDIFSSNDDLVTLKRGIDDQDKDEDPSAGSNRGSKRKRLGKEDESSKELTHKESKSTNSSKYASRSQPKSLGKSAHVEEHGQKVVDLEDQSHQEFNTGNDDETYVREALDVDESQWNPSSSLTLNRGWHKIKTIDNRPPQPWITQMAQAAGTQSLFNELLATPIDFSAFIMNRLKIDNLTQEILTGLTYDLIKGTCKSVVELEYHLEENECGRQFIPLDYFINKDLEYLKGGCSSQKYTISITKTKAADYGQVKWIEDKDGQLYKFRDGDFKRLRRQDIEDMLLPLVQNEMNKNHMMCTDELHKVGDGTLNHVRTALNDIATGIEMDYLPKRK</sequence>
<evidence type="ECO:0000256" key="1">
    <source>
        <dbReference type="SAM" id="MobiDB-lite"/>
    </source>
</evidence>
<feature type="compositionally biased region" description="Acidic residues" evidence="1">
    <location>
        <begin position="120"/>
        <end position="145"/>
    </location>
</feature>
<feature type="compositionally biased region" description="Polar residues" evidence="1">
    <location>
        <begin position="74"/>
        <end position="88"/>
    </location>
</feature>
<gene>
    <name evidence="2" type="ORF">Tci_041946</name>
</gene>